<comment type="subcellular location">
    <subcellularLocation>
        <location evidence="1">Vacuole membrane</location>
        <topology evidence="1">Multi-pass membrane protein</topology>
    </subcellularLocation>
</comment>
<evidence type="ECO:0000259" key="10">
    <source>
        <dbReference type="PROSITE" id="PS50929"/>
    </source>
</evidence>
<feature type="transmembrane region" description="Helical" evidence="9">
    <location>
        <begin position="364"/>
        <end position="383"/>
    </location>
</feature>
<dbReference type="GO" id="GO:0140359">
    <property type="term" value="F:ABC-type transporter activity"/>
    <property type="evidence" value="ECO:0007669"/>
    <property type="project" value="InterPro"/>
</dbReference>
<evidence type="ECO:0000313" key="12">
    <source>
        <dbReference type="Proteomes" id="UP000264820"/>
    </source>
</evidence>
<reference evidence="11" key="2">
    <citation type="submission" date="2025-09" db="UniProtKB">
        <authorList>
            <consortium name="Ensembl"/>
        </authorList>
    </citation>
    <scope>IDENTIFICATION</scope>
</reference>
<feature type="transmembrane region" description="Helical" evidence="9">
    <location>
        <begin position="137"/>
        <end position="157"/>
    </location>
</feature>
<evidence type="ECO:0000256" key="8">
    <source>
        <dbReference type="ARBA" id="ARBA00023136"/>
    </source>
</evidence>
<evidence type="ECO:0000256" key="7">
    <source>
        <dbReference type="ARBA" id="ARBA00022989"/>
    </source>
</evidence>
<dbReference type="FunFam" id="1.20.1560.10:FF:000020">
    <property type="entry name" value="ABC metal ion transporter"/>
    <property type="match status" value="1"/>
</dbReference>
<feature type="transmembrane region" description="Helical" evidence="9">
    <location>
        <begin position="337"/>
        <end position="358"/>
    </location>
</feature>
<name>A0A3Q3DPZ5_HIPCM</name>
<reference evidence="11" key="1">
    <citation type="submission" date="2025-08" db="UniProtKB">
        <authorList>
            <consortium name="Ensembl"/>
        </authorList>
    </citation>
    <scope>IDENTIFICATION</scope>
</reference>
<keyword evidence="2" id="KW-0813">Transport</keyword>
<evidence type="ECO:0000256" key="4">
    <source>
        <dbReference type="ARBA" id="ARBA00022692"/>
    </source>
</evidence>
<dbReference type="PANTHER" id="PTHR24223">
    <property type="entry name" value="ATP-BINDING CASSETTE SUB-FAMILY C"/>
    <property type="match status" value="1"/>
</dbReference>
<dbReference type="GeneTree" id="ENSGT00940000165591"/>
<evidence type="ECO:0000256" key="1">
    <source>
        <dbReference type="ARBA" id="ARBA00004128"/>
    </source>
</evidence>
<feature type="transmembrane region" description="Helical" evidence="9">
    <location>
        <begin position="439"/>
        <end position="466"/>
    </location>
</feature>
<dbReference type="InterPro" id="IPR011527">
    <property type="entry name" value="ABC1_TM_dom"/>
</dbReference>
<dbReference type="AlphaFoldDB" id="A0A3Q3DPZ5"/>
<evidence type="ECO:0000313" key="11">
    <source>
        <dbReference type="Ensembl" id="ENSHCOP00000017600.1"/>
    </source>
</evidence>
<dbReference type="PROSITE" id="PS50929">
    <property type="entry name" value="ABC_TM1F"/>
    <property type="match status" value="1"/>
</dbReference>
<proteinExistence type="predicted"/>
<organism evidence="11 12">
    <name type="scientific">Hippocampus comes</name>
    <name type="common">Tiger tail seahorse</name>
    <dbReference type="NCBI Taxonomy" id="109280"/>
    <lineage>
        <taxon>Eukaryota</taxon>
        <taxon>Metazoa</taxon>
        <taxon>Chordata</taxon>
        <taxon>Craniata</taxon>
        <taxon>Vertebrata</taxon>
        <taxon>Euteleostomi</taxon>
        <taxon>Actinopterygii</taxon>
        <taxon>Neopterygii</taxon>
        <taxon>Teleostei</taxon>
        <taxon>Neoteleostei</taxon>
        <taxon>Acanthomorphata</taxon>
        <taxon>Syngnathiaria</taxon>
        <taxon>Syngnathiformes</taxon>
        <taxon>Syngnathoidei</taxon>
        <taxon>Syngnathidae</taxon>
        <taxon>Hippocampus</taxon>
    </lineage>
</organism>
<keyword evidence="7 9" id="KW-1133">Transmembrane helix</keyword>
<dbReference type="PANTHER" id="PTHR24223:SF339">
    <property type="entry name" value="ATP-BINDING CASSETTE SUB-FAMILY C MEMBER 6"/>
    <property type="match status" value="1"/>
</dbReference>
<dbReference type="Pfam" id="PF00664">
    <property type="entry name" value="ABC_membrane"/>
    <property type="match status" value="1"/>
</dbReference>
<evidence type="ECO:0000256" key="6">
    <source>
        <dbReference type="ARBA" id="ARBA00022840"/>
    </source>
</evidence>
<dbReference type="Proteomes" id="UP000264820">
    <property type="component" value="Unplaced"/>
</dbReference>
<dbReference type="GO" id="GO:0005524">
    <property type="term" value="F:ATP binding"/>
    <property type="evidence" value="ECO:0007669"/>
    <property type="project" value="UniProtKB-KW"/>
</dbReference>
<feature type="domain" description="ABC transmembrane type-1" evidence="10">
    <location>
        <begin position="226"/>
        <end position="503"/>
    </location>
</feature>
<keyword evidence="3" id="KW-0926">Vacuole</keyword>
<dbReference type="InterPro" id="IPR050173">
    <property type="entry name" value="ABC_transporter_C-like"/>
</dbReference>
<evidence type="ECO:0000256" key="5">
    <source>
        <dbReference type="ARBA" id="ARBA00022741"/>
    </source>
</evidence>
<protein>
    <recommendedName>
        <fullName evidence="10">ABC transmembrane type-1 domain-containing protein</fullName>
    </recommendedName>
</protein>
<dbReference type="GO" id="GO:0000323">
    <property type="term" value="C:lytic vacuole"/>
    <property type="evidence" value="ECO:0007669"/>
    <property type="project" value="UniProtKB-ARBA"/>
</dbReference>
<evidence type="ECO:0000256" key="2">
    <source>
        <dbReference type="ARBA" id="ARBA00022448"/>
    </source>
</evidence>
<feature type="transmembrane region" description="Helical" evidence="9">
    <location>
        <begin position="169"/>
        <end position="187"/>
    </location>
</feature>
<keyword evidence="4 9" id="KW-0812">Transmembrane</keyword>
<feature type="transmembrane region" description="Helical" evidence="9">
    <location>
        <begin position="36"/>
        <end position="57"/>
    </location>
</feature>
<dbReference type="CDD" id="cd18595">
    <property type="entry name" value="ABC_6TM_MRP1_2_3_6_D1_like"/>
    <property type="match status" value="1"/>
</dbReference>
<dbReference type="SUPFAM" id="SSF90123">
    <property type="entry name" value="ABC transporter transmembrane region"/>
    <property type="match status" value="1"/>
</dbReference>
<sequence length="566" mass="64195">RVMEDLCRLGGLDPLWDWNVTWYTSKPDLTQCFQHTVLVCLPCVFLWTFCPLYLLYLHLRPRLLEIFYLLVKKNDELHTHAVFLLGPLVRSLTFVGHVRRRPTSPCSKRHLKMLCARQVLSVVVIHVERRKGTRSSVLLFLFWTLLVLCAVPPLKVIVEQILDQSTAGILQGSVCNFPVKWLFIMIIRRPSATSEKSWLLRKPSKKRSYISLLLRALGRSFGPYFLTGTLCLLLHDAFMFAVPQVLSLLLGFMRDEDAAMWKGFLFAGLLFFLSCLQSLLNHQYMYRCFTLGMRLKSALMALVYRKCLVMSSAARRQCTVGEVINLISVDTQKMMDFVVYVNSVWVAPIEIALCFYFLSNLLGLSALAGIGAVILIFPLNGFIAKLRMQLDFMDGRIKLMNEIVSGVKILKFYAWEDAFLRRVGILRDGELEALKKSQVLYSVSLASFNSSSFLIAFAVFAVYVLIDERNVLDAQKIFVSVALINILKTPLSQLPFAMSTTLQAFVSLRRLGNFLCQDELKSDNVEKLPLSDGTEPLAHSLVCSLLVIGSHRDTNALCPLQTATQF</sequence>
<dbReference type="Gene3D" id="1.20.1560.10">
    <property type="entry name" value="ABC transporter type 1, transmembrane domain"/>
    <property type="match status" value="1"/>
</dbReference>
<keyword evidence="8 9" id="KW-0472">Membrane</keyword>
<evidence type="ECO:0000256" key="9">
    <source>
        <dbReference type="SAM" id="Phobius"/>
    </source>
</evidence>
<keyword evidence="6" id="KW-0067">ATP-binding</keyword>
<accession>A0A3Q3DPZ5</accession>
<dbReference type="GO" id="GO:0005774">
    <property type="term" value="C:vacuolar membrane"/>
    <property type="evidence" value="ECO:0007669"/>
    <property type="project" value="UniProtKB-SubCell"/>
</dbReference>
<dbReference type="InterPro" id="IPR036640">
    <property type="entry name" value="ABC1_TM_sf"/>
</dbReference>
<keyword evidence="12" id="KW-1185">Reference proteome</keyword>
<feature type="transmembrane region" description="Helical" evidence="9">
    <location>
        <begin position="77"/>
        <end position="98"/>
    </location>
</feature>
<evidence type="ECO:0000256" key="3">
    <source>
        <dbReference type="ARBA" id="ARBA00022554"/>
    </source>
</evidence>
<feature type="transmembrane region" description="Helical" evidence="9">
    <location>
        <begin position="232"/>
        <end position="252"/>
    </location>
</feature>
<dbReference type="Ensembl" id="ENSHCOT00000013479.1">
    <property type="protein sequence ID" value="ENSHCOP00000017600.1"/>
    <property type="gene ID" value="ENSHCOG00000001476.1"/>
</dbReference>
<keyword evidence="5" id="KW-0547">Nucleotide-binding</keyword>
<feature type="transmembrane region" description="Helical" evidence="9">
    <location>
        <begin position="259"/>
        <end position="280"/>
    </location>
</feature>